<dbReference type="Proteomes" id="UP000077755">
    <property type="component" value="Chromosome 5"/>
</dbReference>
<sequence>MSLPILGISIGFFCNCAKNDNEVDLSRLSTIRFISYLVDNYSSLGDLFHFNLAVFLYSSFIDDMKELSYNHLKLDSFSSLQCDEGGSRSDTRLFSDCNKGNMSQPFDSTREHGSRPWGLVNTQPSQRVNERSPLSNMSNIMNGTSRVSLNKCQKRILGETVYQSQIPLSHPG</sequence>
<proteinExistence type="predicted"/>
<accession>A0A164Y5E4</accession>
<organism evidence="1 2">
    <name type="scientific">Daucus carota subsp. sativus</name>
    <name type="common">Carrot</name>
    <dbReference type="NCBI Taxonomy" id="79200"/>
    <lineage>
        <taxon>Eukaryota</taxon>
        <taxon>Viridiplantae</taxon>
        <taxon>Streptophyta</taxon>
        <taxon>Embryophyta</taxon>
        <taxon>Tracheophyta</taxon>
        <taxon>Spermatophyta</taxon>
        <taxon>Magnoliopsida</taxon>
        <taxon>eudicotyledons</taxon>
        <taxon>Gunneridae</taxon>
        <taxon>Pentapetalae</taxon>
        <taxon>asterids</taxon>
        <taxon>campanulids</taxon>
        <taxon>Apiales</taxon>
        <taxon>Apiaceae</taxon>
        <taxon>Apioideae</taxon>
        <taxon>Scandiceae</taxon>
        <taxon>Daucinae</taxon>
        <taxon>Daucus</taxon>
        <taxon>Daucus sect. Daucus</taxon>
    </lineage>
</organism>
<dbReference type="EMBL" id="CP093347">
    <property type="protein sequence ID" value="WOH00365.1"/>
    <property type="molecule type" value="Genomic_DNA"/>
</dbReference>
<gene>
    <name evidence="1" type="ORF">DCAR_0519724</name>
</gene>
<evidence type="ECO:0000313" key="2">
    <source>
        <dbReference type="Proteomes" id="UP000077755"/>
    </source>
</evidence>
<dbReference type="AlphaFoldDB" id="A0A164Y5E4"/>
<name>A0A164Y5E4_DAUCS</name>
<reference evidence="1" key="1">
    <citation type="journal article" date="2016" name="Nat. Genet.">
        <title>A high-quality carrot genome assembly provides new insights into carotenoid accumulation and asterid genome evolution.</title>
        <authorList>
            <person name="Iorizzo M."/>
            <person name="Ellison S."/>
            <person name="Senalik D."/>
            <person name="Zeng P."/>
            <person name="Satapoomin P."/>
            <person name="Huang J."/>
            <person name="Bowman M."/>
            <person name="Iovene M."/>
            <person name="Sanseverino W."/>
            <person name="Cavagnaro P."/>
            <person name="Yildiz M."/>
            <person name="Macko-Podgorni A."/>
            <person name="Moranska E."/>
            <person name="Grzebelus E."/>
            <person name="Grzebelus D."/>
            <person name="Ashrafi H."/>
            <person name="Zheng Z."/>
            <person name="Cheng S."/>
            <person name="Spooner D."/>
            <person name="Van Deynze A."/>
            <person name="Simon P."/>
        </authorList>
    </citation>
    <scope>NUCLEOTIDE SEQUENCE</scope>
    <source>
        <tissue evidence="1">Leaf</tissue>
    </source>
</reference>
<keyword evidence="2" id="KW-1185">Reference proteome</keyword>
<dbReference type="Gramene" id="KZM94005">
    <property type="protein sequence ID" value="KZM94005"/>
    <property type="gene ID" value="DCAR_017250"/>
</dbReference>
<protein>
    <submittedName>
        <fullName evidence="1">Uncharacterized protein</fullName>
    </submittedName>
</protein>
<reference evidence="1" key="2">
    <citation type="submission" date="2022-03" db="EMBL/GenBank/DDBJ databases">
        <title>Draft title - Genomic analysis of global carrot germplasm unveils the trajectory of domestication and the origin of high carotenoid orange carrot.</title>
        <authorList>
            <person name="Iorizzo M."/>
            <person name="Ellison S."/>
            <person name="Senalik D."/>
            <person name="Macko-Podgorni A."/>
            <person name="Grzebelus D."/>
            <person name="Bostan H."/>
            <person name="Rolling W."/>
            <person name="Curaba J."/>
            <person name="Simon P."/>
        </authorList>
    </citation>
    <scope>NUCLEOTIDE SEQUENCE</scope>
    <source>
        <tissue evidence="1">Leaf</tissue>
    </source>
</reference>
<evidence type="ECO:0000313" key="1">
    <source>
        <dbReference type="EMBL" id="WOH00365.1"/>
    </source>
</evidence>